<accession>A0A5N6NJ79</accession>
<keyword evidence="4" id="KW-1185">Reference proteome</keyword>
<organism evidence="3 4">
    <name type="scientific">Mikania micrantha</name>
    <name type="common">bitter vine</name>
    <dbReference type="NCBI Taxonomy" id="192012"/>
    <lineage>
        <taxon>Eukaryota</taxon>
        <taxon>Viridiplantae</taxon>
        <taxon>Streptophyta</taxon>
        <taxon>Embryophyta</taxon>
        <taxon>Tracheophyta</taxon>
        <taxon>Spermatophyta</taxon>
        <taxon>Magnoliopsida</taxon>
        <taxon>eudicotyledons</taxon>
        <taxon>Gunneridae</taxon>
        <taxon>Pentapetalae</taxon>
        <taxon>asterids</taxon>
        <taxon>campanulids</taxon>
        <taxon>Asterales</taxon>
        <taxon>Asteraceae</taxon>
        <taxon>Asteroideae</taxon>
        <taxon>Heliantheae alliance</taxon>
        <taxon>Eupatorieae</taxon>
        <taxon>Mikania</taxon>
    </lineage>
</organism>
<dbReference type="InterPro" id="IPR002921">
    <property type="entry name" value="Fungal_lipase-type"/>
</dbReference>
<dbReference type="InterPro" id="IPR029058">
    <property type="entry name" value="AB_hydrolase_fold"/>
</dbReference>
<dbReference type="PANTHER" id="PTHR46086">
    <property type="entry name" value="ALPHA/BETA-HYDROLASES SUPERFAMILY PROTEIN"/>
    <property type="match status" value="1"/>
</dbReference>
<dbReference type="AlphaFoldDB" id="A0A5N6NJ79"/>
<dbReference type="CDD" id="cd00519">
    <property type="entry name" value="Lipase_3"/>
    <property type="match status" value="1"/>
</dbReference>
<feature type="domain" description="Fungal lipase-type" evidence="2">
    <location>
        <begin position="204"/>
        <end position="363"/>
    </location>
</feature>
<name>A0A5N6NJ79_9ASTR</name>
<dbReference type="GO" id="GO:0006629">
    <property type="term" value="P:lipid metabolic process"/>
    <property type="evidence" value="ECO:0007669"/>
    <property type="project" value="InterPro"/>
</dbReference>
<dbReference type="Pfam" id="PF01764">
    <property type="entry name" value="Lipase_3"/>
    <property type="match status" value="1"/>
</dbReference>
<dbReference type="Gene3D" id="3.40.50.1820">
    <property type="entry name" value="alpha/beta hydrolase"/>
    <property type="match status" value="1"/>
</dbReference>
<gene>
    <name evidence="3" type="ORF">E3N88_20231</name>
</gene>
<proteinExistence type="predicted"/>
<dbReference type="Proteomes" id="UP000326396">
    <property type="component" value="Linkage Group LG19"/>
</dbReference>
<dbReference type="InterPro" id="IPR044819">
    <property type="entry name" value="OBL-like"/>
</dbReference>
<reference evidence="3 4" key="1">
    <citation type="submission" date="2019-05" db="EMBL/GenBank/DDBJ databases">
        <title>Mikania micrantha, genome provides insights into the molecular mechanism of rapid growth.</title>
        <authorList>
            <person name="Liu B."/>
        </authorList>
    </citation>
    <scope>NUCLEOTIDE SEQUENCE [LARGE SCALE GENOMIC DNA]</scope>
    <source>
        <strain evidence="3">NLD-2019</strain>
        <tissue evidence="3">Leaf</tissue>
    </source>
</reference>
<dbReference type="PANTHER" id="PTHR46086:SF19">
    <property type="entry name" value="TRIACYLGLYCEROL LIPASE"/>
    <property type="match status" value="1"/>
</dbReference>
<dbReference type="EMBL" id="SZYD01000011">
    <property type="protein sequence ID" value="KAD4888158.1"/>
    <property type="molecule type" value="Genomic_DNA"/>
</dbReference>
<evidence type="ECO:0000313" key="3">
    <source>
        <dbReference type="EMBL" id="KAD4888158.1"/>
    </source>
</evidence>
<evidence type="ECO:0000259" key="2">
    <source>
        <dbReference type="Pfam" id="PF01764"/>
    </source>
</evidence>
<protein>
    <recommendedName>
        <fullName evidence="2">Fungal lipase-type domain-containing protein</fullName>
    </recommendedName>
</protein>
<dbReference type="GO" id="GO:0004806">
    <property type="term" value="F:triacylglycerol lipase activity"/>
    <property type="evidence" value="ECO:0007669"/>
    <property type="project" value="InterPro"/>
</dbReference>
<evidence type="ECO:0000313" key="4">
    <source>
        <dbReference type="Proteomes" id="UP000326396"/>
    </source>
</evidence>
<comment type="caution">
    <text evidence="3">The sequence shown here is derived from an EMBL/GenBank/DDBJ whole genome shotgun (WGS) entry which is preliminary data.</text>
</comment>
<sequence length="478" mass="54973">MGTTASDKDHLLLNPKDVGLLDLIKLLFFKNIGDRKFIKCRHGTIESFSRRFVIFISIIAQRIFHLLYKPLNWVGSVIEFMPNLKYINGGFFNLLLNIVSGKMVLPDKESPDYLTTLGLWDIRRDLDSRIKHEDPRYTSALAIMAAKIAYENEAYIRETVEEHWKVSNLEQHPLCNLLINYEEDYTTQGFMWSGKKGDSELIGVCFRGTSPFNTKDWSSDVDLSWYELPGIGKVHAGFSKALGLQNCQGWPNKIQSNDQKPYAYYVIRERLKECLKNNPNAKFLVTGHSLGAALSILFPAILAYHKETDLLSKLEGVYTFGQPRVGDRKFGEYMIKEVLVINHGLRYRRYVYCNDLVPRVPFDRSGVYFKHFGDCLYFDSFYKGQVLPEEPNKNYFSILAIIPMFANAFWELVRSFIMCYQNGPEYSETYTCRSWRVIGLLIAGLPAHGPTDYVNLTRLGSQEMFLTSTVDQSTNDVN</sequence>
<evidence type="ECO:0000256" key="1">
    <source>
        <dbReference type="ARBA" id="ARBA00022801"/>
    </source>
</evidence>
<dbReference type="OrthoDB" id="438440at2759"/>
<dbReference type="SUPFAM" id="SSF53474">
    <property type="entry name" value="alpha/beta-Hydrolases"/>
    <property type="match status" value="1"/>
</dbReference>
<keyword evidence="1" id="KW-0378">Hydrolase</keyword>